<dbReference type="EMBL" id="CP108110">
    <property type="protein sequence ID" value="WUQ85024.1"/>
    <property type="molecule type" value="Genomic_DNA"/>
</dbReference>
<feature type="domain" description="Acyltransferase 3" evidence="2">
    <location>
        <begin position="27"/>
        <end position="363"/>
    </location>
</feature>
<proteinExistence type="predicted"/>
<dbReference type="RefSeq" id="WP_328955832.1">
    <property type="nucleotide sequence ID" value="NZ_CP108110.1"/>
</dbReference>
<keyword evidence="3" id="KW-0808">Transferase</keyword>
<gene>
    <name evidence="3" type="ORF">OHA16_19890</name>
</gene>
<keyword evidence="3" id="KW-0012">Acyltransferase</keyword>
<keyword evidence="1" id="KW-1133">Transmembrane helix</keyword>
<accession>A0ABZ1U455</accession>
<dbReference type="Pfam" id="PF01757">
    <property type="entry name" value="Acyl_transf_3"/>
    <property type="match status" value="1"/>
</dbReference>
<dbReference type="InterPro" id="IPR002656">
    <property type="entry name" value="Acyl_transf_3_dom"/>
</dbReference>
<keyword evidence="4" id="KW-1185">Reference proteome</keyword>
<feature type="transmembrane region" description="Helical" evidence="1">
    <location>
        <begin position="26"/>
        <end position="44"/>
    </location>
</feature>
<dbReference type="GO" id="GO:0016746">
    <property type="term" value="F:acyltransferase activity"/>
    <property type="evidence" value="ECO:0007669"/>
    <property type="project" value="UniProtKB-KW"/>
</dbReference>
<dbReference type="Proteomes" id="UP001432222">
    <property type="component" value="Chromosome"/>
</dbReference>
<feature type="transmembrane region" description="Helical" evidence="1">
    <location>
        <begin position="97"/>
        <end position="120"/>
    </location>
</feature>
<dbReference type="PANTHER" id="PTHR23028">
    <property type="entry name" value="ACETYLTRANSFERASE"/>
    <property type="match status" value="1"/>
</dbReference>
<dbReference type="InterPro" id="IPR050879">
    <property type="entry name" value="Acyltransferase_3"/>
</dbReference>
<evidence type="ECO:0000259" key="2">
    <source>
        <dbReference type="Pfam" id="PF01757"/>
    </source>
</evidence>
<feature type="transmembrane region" description="Helical" evidence="1">
    <location>
        <begin position="64"/>
        <end position="85"/>
    </location>
</feature>
<keyword evidence="1" id="KW-0812">Transmembrane</keyword>
<name>A0ABZ1U455_9ACTN</name>
<feature type="transmembrane region" description="Helical" evidence="1">
    <location>
        <begin position="345"/>
        <end position="367"/>
    </location>
</feature>
<protein>
    <submittedName>
        <fullName evidence="3">Acyltransferase</fullName>
    </submittedName>
</protein>
<feature type="transmembrane region" description="Helical" evidence="1">
    <location>
        <begin position="172"/>
        <end position="191"/>
    </location>
</feature>
<feature type="transmembrane region" description="Helical" evidence="1">
    <location>
        <begin position="288"/>
        <end position="308"/>
    </location>
</feature>
<organism evidence="3 4">
    <name type="scientific">Kitasatospora purpeofusca</name>
    <dbReference type="NCBI Taxonomy" id="67352"/>
    <lineage>
        <taxon>Bacteria</taxon>
        <taxon>Bacillati</taxon>
        <taxon>Actinomycetota</taxon>
        <taxon>Actinomycetes</taxon>
        <taxon>Kitasatosporales</taxon>
        <taxon>Streptomycetaceae</taxon>
        <taxon>Kitasatospora</taxon>
    </lineage>
</organism>
<keyword evidence="1" id="KW-0472">Membrane</keyword>
<evidence type="ECO:0000313" key="3">
    <source>
        <dbReference type="EMBL" id="WUQ85024.1"/>
    </source>
</evidence>
<evidence type="ECO:0000313" key="4">
    <source>
        <dbReference type="Proteomes" id="UP001432222"/>
    </source>
</evidence>
<evidence type="ECO:0000256" key="1">
    <source>
        <dbReference type="SAM" id="Phobius"/>
    </source>
</evidence>
<dbReference type="PANTHER" id="PTHR23028:SF53">
    <property type="entry name" value="ACYL_TRANSF_3 DOMAIN-CONTAINING PROTEIN"/>
    <property type="match status" value="1"/>
</dbReference>
<sequence length="403" mass="43410">MSRISRLRSAVFGSQPLSEALGRENGFGLLRLLLALSVIFAHAMPLGVRRGSIGAIWSRGQVELGGLAVAGFFVLSGLLITGSGTRLSTARFLWNRAIRILPGLWACLLVTAFVIAPVVARREHLLDGFWSHPQGPWQYVMANWSIGTGQPGISGLLTHNADPGFNGSLWSLVYEVLCYLVVAALAAMAVLHRARWVVLGTVAALYCYMVYLAIDYPGLRAPIYIPTTLPDWRLPFLGQIGLDKLVPLGLLFGLGAVAELYKKNLRMNAIAALLSFALLVGSARYGGFYLIGLPALAYLLIWLACYMPSPLTRVGSKADLSYGVYIYAFPIQQGLALWHVQKHGYAVYTGASVVLVLVAAALSWYLVEKPALKLKNIGLPRKGIGGTAGPPQPAREPATALSA</sequence>
<feature type="transmembrane region" description="Helical" evidence="1">
    <location>
        <begin position="234"/>
        <end position="258"/>
    </location>
</feature>
<feature type="transmembrane region" description="Helical" evidence="1">
    <location>
        <begin position="196"/>
        <end position="214"/>
    </location>
</feature>
<reference evidence="3" key="1">
    <citation type="submission" date="2022-10" db="EMBL/GenBank/DDBJ databases">
        <title>The complete genomes of actinobacterial strains from the NBC collection.</title>
        <authorList>
            <person name="Joergensen T.S."/>
            <person name="Alvarez Arevalo M."/>
            <person name="Sterndorff E.B."/>
            <person name="Faurdal D."/>
            <person name="Vuksanovic O."/>
            <person name="Mourched A.-S."/>
            <person name="Charusanti P."/>
            <person name="Shaw S."/>
            <person name="Blin K."/>
            <person name="Weber T."/>
        </authorList>
    </citation>
    <scope>NUCLEOTIDE SEQUENCE</scope>
    <source>
        <strain evidence="3">NBC_00222</strain>
    </source>
</reference>